<feature type="domain" description="DUF5581" evidence="1">
    <location>
        <begin position="118"/>
        <end position="221"/>
    </location>
</feature>
<proteinExistence type="predicted"/>
<dbReference type="InterPro" id="IPR048317">
    <property type="entry name" value="DUF5581_C"/>
</dbReference>
<reference evidence="2" key="2">
    <citation type="submission" date="2025-08" db="UniProtKB">
        <authorList>
            <consortium name="Ensembl"/>
        </authorList>
    </citation>
    <scope>IDENTIFICATION</scope>
</reference>
<reference evidence="2" key="1">
    <citation type="submission" date="2019-06" db="EMBL/GenBank/DDBJ databases">
        <authorList>
            <consortium name="Wellcome Sanger Institute Data Sharing"/>
        </authorList>
    </citation>
    <scope>NUCLEOTIDE SEQUENCE [LARGE SCALE GENOMIC DNA]</scope>
</reference>
<dbReference type="InParanoid" id="A0A667XJ71"/>
<dbReference type="Proteomes" id="UP000472263">
    <property type="component" value="Chromosome 6"/>
</dbReference>
<dbReference type="AlphaFoldDB" id="A0A667XJ71"/>
<dbReference type="GeneTree" id="ENSGT00940000177827"/>
<sequence length="233" mass="26170">TDLNPDFGDWNWVKLALQLAQASDKTGIPKYQPFLAQRKKKIVSNVSQKCLLLLLVLCFARALVKASTLLAVWKMPQHVLQALDKFDSMLEPIPLKHQVLRNPGSSLLPRITASVAVKMPVILVRCKSHVTSCSVELHCLIWNHPHPEGPEEEQVFELCFKILPPATGDQDQTGKVTCSSYSIQIINLTPDTNYQSSIKRVNVSNLVYGMWINTMTLTKPLEPTFCSHVKELL</sequence>
<accession>A0A667XJ71</accession>
<dbReference type="Pfam" id="PF17744">
    <property type="entry name" value="DUF5581"/>
    <property type="match status" value="1"/>
</dbReference>
<dbReference type="Ensembl" id="ENSMMDT00005018254.1">
    <property type="protein sequence ID" value="ENSMMDP00005017810.1"/>
    <property type="gene ID" value="ENSMMDG00005008929.1"/>
</dbReference>
<name>A0A667XJ71_9TELE</name>
<protein>
    <recommendedName>
        <fullName evidence="1">DUF5581 domain-containing protein</fullName>
    </recommendedName>
</protein>
<keyword evidence="3" id="KW-1185">Reference proteome</keyword>
<evidence type="ECO:0000259" key="1">
    <source>
        <dbReference type="Pfam" id="PF17744"/>
    </source>
</evidence>
<evidence type="ECO:0000313" key="2">
    <source>
        <dbReference type="Ensembl" id="ENSMMDP00005017810.1"/>
    </source>
</evidence>
<evidence type="ECO:0000313" key="3">
    <source>
        <dbReference type="Proteomes" id="UP000472263"/>
    </source>
</evidence>
<organism evidence="2 3">
    <name type="scientific">Myripristis murdjan</name>
    <name type="common">pinecone soldierfish</name>
    <dbReference type="NCBI Taxonomy" id="586833"/>
    <lineage>
        <taxon>Eukaryota</taxon>
        <taxon>Metazoa</taxon>
        <taxon>Chordata</taxon>
        <taxon>Craniata</taxon>
        <taxon>Vertebrata</taxon>
        <taxon>Euteleostomi</taxon>
        <taxon>Actinopterygii</taxon>
        <taxon>Neopterygii</taxon>
        <taxon>Teleostei</taxon>
        <taxon>Neoteleostei</taxon>
        <taxon>Acanthomorphata</taxon>
        <taxon>Holocentriformes</taxon>
        <taxon>Holocentridae</taxon>
        <taxon>Myripristis</taxon>
    </lineage>
</organism>
<reference evidence="2" key="3">
    <citation type="submission" date="2025-09" db="UniProtKB">
        <authorList>
            <consortium name="Ensembl"/>
        </authorList>
    </citation>
    <scope>IDENTIFICATION</scope>
</reference>
<dbReference type="InterPro" id="IPR039581">
    <property type="entry name" value="FNDC11"/>
</dbReference>
<dbReference type="PANTHER" id="PTHR14537">
    <property type="entry name" value="FIBRONECTIN TYPE III DOMAIN-CONTAINING PROTEIN 11"/>
    <property type="match status" value="1"/>
</dbReference>